<protein>
    <submittedName>
        <fullName evidence="1">Uncharacterized protein</fullName>
    </submittedName>
</protein>
<accession>A0A8S9FNP9</accession>
<dbReference type="EMBL" id="QGKY02002305">
    <property type="protein sequence ID" value="KAF2532382.1"/>
    <property type="molecule type" value="Genomic_DNA"/>
</dbReference>
<dbReference type="AlphaFoldDB" id="A0A8S9FNP9"/>
<comment type="caution">
    <text evidence="1">The sequence shown here is derived from an EMBL/GenBank/DDBJ whole genome shotgun (WGS) entry which is preliminary data.</text>
</comment>
<organism evidence="1">
    <name type="scientific">Brassica cretica</name>
    <name type="common">Mustard</name>
    <dbReference type="NCBI Taxonomy" id="69181"/>
    <lineage>
        <taxon>Eukaryota</taxon>
        <taxon>Viridiplantae</taxon>
        <taxon>Streptophyta</taxon>
        <taxon>Embryophyta</taxon>
        <taxon>Tracheophyta</taxon>
        <taxon>Spermatophyta</taxon>
        <taxon>Magnoliopsida</taxon>
        <taxon>eudicotyledons</taxon>
        <taxon>Gunneridae</taxon>
        <taxon>Pentapetalae</taxon>
        <taxon>rosids</taxon>
        <taxon>malvids</taxon>
        <taxon>Brassicales</taxon>
        <taxon>Brassicaceae</taxon>
        <taxon>Brassiceae</taxon>
        <taxon>Brassica</taxon>
    </lineage>
</organism>
<name>A0A8S9FNP9_BRACR</name>
<gene>
    <name evidence="1" type="ORF">F2Q70_00031629</name>
</gene>
<proteinExistence type="predicted"/>
<reference evidence="1" key="1">
    <citation type="submission" date="2019-12" db="EMBL/GenBank/DDBJ databases">
        <title>Genome sequencing and annotation of Brassica cretica.</title>
        <authorList>
            <person name="Studholme D.J."/>
            <person name="Sarris P.F."/>
        </authorList>
    </citation>
    <scope>NUCLEOTIDE SEQUENCE</scope>
    <source>
        <strain evidence="1">PFS-102/07</strain>
        <tissue evidence="1">Leaf</tissue>
    </source>
</reference>
<evidence type="ECO:0000313" key="1">
    <source>
        <dbReference type="EMBL" id="KAF2532382.1"/>
    </source>
</evidence>
<sequence length="146" mass="16389">MHMKKRQKGQQRRPLNAQEEAEAAGLCVLVSSAASSCAFRGRRFCRFKKLNPSVHQDRNDILKRVRDLSRDAPTINQSNLCIDYCECSHENAHEEAAEGAQRQQKGQQRQPLNAQEEAEAAGLCVLVSSAASSCAFRGRHFCRFKN</sequence>